<organism evidence="1 2">
    <name type="scientific">Citrobacter youngae ATCC 29220</name>
    <dbReference type="NCBI Taxonomy" id="500640"/>
    <lineage>
        <taxon>Bacteria</taxon>
        <taxon>Pseudomonadati</taxon>
        <taxon>Pseudomonadota</taxon>
        <taxon>Gammaproteobacteria</taxon>
        <taxon>Enterobacterales</taxon>
        <taxon>Enterobacteriaceae</taxon>
        <taxon>Citrobacter</taxon>
        <taxon>Citrobacter freundii complex</taxon>
    </lineage>
</organism>
<dbReference type="Gene3D" id="3.40.50.2000">
    <property type="entry name" value="Glycogen Phosphorylase B"/>
    <property type="match status" value="1"/>
</dbReference>
<sequence>MRGNIRMCKLFFEGMYGLGDNIYQRPFLRHFPGAYVRTPWPELYCDLDIHCVRSKTKLHAQRKNEERTQYSFINLPDNVQRVRIGYSPADLQKYGVIGTFRKQFNINDPLEYDLPDFNDRYEGIPFEQRIAIIRPATLRREWESSARNPEPDYINHAAHILRQEGFFVISIADTEPDIEWIIGTPPAADLNLINGELTLTQLCTLYKQATCVVSPVGFSIPMSIAYRTPLFVIGGGRGGHNAPEILTDPEMPLNKIKWALPDNYCRCTMAKHDCSKTIAHFDDKFYGWLNESVY</sequence>
<comment type="caution">
    <text evidence="1">The sequence shown here is derived from an EMBL/GenBank/DDBJ whole genome shotgun (WGS) entry which is preliminary data.</text>
</comment>
<dbReference type="HOGENOM" id="CLU_887781_0_0_6"/>
<accession>D4BBZ4</accession>
<dbReference type="EMBL" id="ABWL02000007">
    <property type="protein sequence ID" value="EFE08612.1"/>
    <property type="molecule type" value="Genomic_DNA"/>
</dbReference>
<protein>
    <recommendedName>
        <fullName evidence="3">Glycosyltransferase family 9 protein</fullName>
    </recommendedName>
</protein>
<gene>
    <name evidence="1" type="ORF">CIT292_07935</name>
</gene>
<proteinExistence type="predicted"/>
<evidence type="ECO:0000313" key="2">
    <source>
        <dbReference type="Proteomes" id="UP000003880"/>
    </source>
</evidence>
<reference evidence="1 2" key="1">
    <citation type="submission" date="2010-02" db="EMBL/GenBank/DDBJ databases">
        <authorList>
            <person name="Weinstock G."/>
            <person name="Sodergren E."/>
            <person name="Clifton S."/>
            <person name="Fulton L."/>
            <person name="Fulton B."/>
            <person name="Courtney L."/>
            <person name="Fronick C."/>
            <person name="Harrison M."/>
            <person name="Strong C."/>
            <person name="Farmer C."/>
            <person name="Delahaunty K."/>
            <person name="Markovic C."/>
            <person name="Hall O."/>
            <person name="Minx P."/>
            <person name="Tomlinson C."/>
            <person name="Mitreva M."/>
            <person name="Nelson J."/>
            <person name="Hou S."/>
            <person name="Wollam A."/>
            <person name="Pepin K.H."/>
            <person name="Johnson M."/>
            <person name="Bhonagiri V."/>
            <person name="Zhang X."/>
            <person name="Suruliraj S."/>
            <person name="Warren W."/>
            <person name="Chinwalla A."/>
            <person name="Mardis E.R."/>
            <person name="Wilson R.K."/>
        </authorList>
    </citation>
    <scope>NUCLEOTIDE SEQUENCE [LARGE SCALE GENOMIC DNA]</scope>
    <source>
        <strain evidence="1 2">ATCC 29220</strain>
    </source>
</reference>
<name>D4BBZ4_9ENTR</name>
<evidence type="ECO:0000313" key="1">
    <source>
        <dbReference type="EMBL" id="EFE08612.1"/>
    </source>
</evidence>
<evidence type="ECO:0008006" key="3">
    <source>
        <dbReference type="Google" id="ProtNLM"/>
    </source>
</evidence>
<dbReference type="eggNOG" id="ENOG5033QWA">
    <property type="taxonomic scope" value="Bacteria"/>
</dbReference>
<dbReference type="Proteomes" id="UP000003880">
    <property type="component" value="Unassembled WGS sequence"/>
</dbReference>
<dbReference type="AlphaFoldDB" id="D4BBZ4"/>